<dbReference type="RefSeq" id="WP_272003706.1">
    <property type="nucleotide sequence ID" value="NZ_JAQNDN010000019.1"/>
</dbReference>
<feature type="signal peptide" evidence="2">
    <location>
        <begin position="1"/>
        <end position="26"/>
    </location>
</feature>
<gene>
    <name evidence="3" type="ORF">POL58_31255</name>
</gene>
<feature type="chain" id="PRO_5047098151" evidence="2">
    <location>
        <begin position="27"/>
        <end position="169"/>
    </location>
</feature>
<keyword evidence="2" id="KW-0732">Signal</keyword>
<organism evidence="3 4">
    <name type="scientific">Nannocystis radixulma</name>
    <dbReference type="NCBI Taxonomy" id="2995305"/>
    <lineage>
        <taxon>Bacteria</taxon>
        <taxon>Pseudomonadati</taxon>
        <taxon>Myxococcota</taxon>
        <taxon>Polyangia</taxon>
        <taxon>Nannocystales</taxon>
        <taxon>Nannocystaceae</taxon>
        <taxon>Nannocystis</taxon>
    </lineage>
</organism>
<name>A0ABT5BDX8_9BACT</name>
<comment type="caution">
    <text evidence="3">The sequence shown here is derived from an EMBL/GenBank/DDBJ whole genome shotgun (WGS) entry which is preliminary data.</text>
</comment>
<sequence length="169" mass="18203">MLRKILMLCPTLAFALPLIAAGPSMARPLSIPAQPAEWCWGGDNCGNFGEDLLLAVCVQTQIFIATGEDDRAYVCDTLTGPTCLSNCAGQTGDDAATCRSQCDGAGALFCAPSDLKTRRGDDDDDDDDDNDNDNDNNFDFDDIDFDDIDPDDTLFVDTQTCLELNLNDA</sequence>
<reference evidence="3 4" key="1">
    <citation type="submission" date="2022-11" db="EMBL/GenBank/DDBJ databases">
        <title>Minimal conservation of predation-associated metabolite biosynthetic gene clusters underscores biosynthetic potential of Myxococcota including descriptions for ten novel species: Archangium lansinium sp. nov., Myxococcus landrumus sp. nov., Nannocystis bai.</title>
        <authorList>
            <person name="Ahearne A."/>
            <person name="Stevens C."/>
            <person name="Dowd S."/>
        </authorList>
    </citation>
    <scope>NUCLEOTIDE SEQUENCE [LARGE SCALE GENOMIC DNA]</scope>
    <source>
        <strain evidence="3 4">NCELM</strain>
    </source>
</reference>
<keyword evidence="4" id="KW-1185">Reference proteome</keyword>
<accession>A0ABT5BDX8</accession>
<dbReference type="Proteomes" id="UP001217838">
    <property type="component" value="Unassembled WGS sequence"/>
</dbReference>
<evidence type="ECO:0000313" key="3">
    <source>
        <dbReference type="EMBL" id="MDC0672267.1"/>
    </source>
</evidence>
<feature type="compositionally biased region" description="Acidic residues" evidence="1">
    <location>
        <begin position="122"/>
        <end position="144"/>
    </location>
</feature>
<evidence type="ECO:0000313" key="4">
    <source>
        <dbReference type="Proteomes" id="UP001217838"/>
    </source>
</evidence>
<feature type="region of interest" description="Disordered" evidence="1">
    <location>
        <begin position="118"/>
        <end position="144"/>
    </location>
</feature>
<proteinExistence type="predicted"/>
<evidence type="ECO:0000256" key="1">
    <source>
        <dbReference type="SAM" id="MobiDB-lite"/>
    </source>
</evidence>
<protein>
    <submittedName>
        <fullName evidence="3">Uncharacterized protein</fullName>
    </submittedName>
</protein>
<evidence type="ECO:0000256" key="2">
    <source>
        <dbReference type="SAM" id="SignalP"/>
    </source>
</evidence>
<dbReference type="EMBL" id="JAQNDN010000019">
    <property type="protein sequence ID" value="MDC0672267.1"/>
    <property type="molecule type" value="Genomic_DNA"/>
</dbReference>